<dbReference type="CDD" id="cd07440">
    <property type="entry name" value="RGS"/>
    <property type="match status" value="1"/>
</dbReference>
<feature type="domain" description="RGS" evidence="1">
    <location>
        <begin position="417"/>
        <end position="535"/>
    </location>
</feature>
<dbReference type="PANTHER" id="PTHR10845">
    <property type="entry name" value="REGULATOR OF G PROTEIN SIGNALING"/>
    <property type="match status" value="1"/>
</dbReference>
<evidence type="ECO:0000313" key="2">
    <source>
        <dbReference type="EMBL" id="KAJ3436500.1"/>
    </source>
</evidence>
<dbReference type="InterPro" id="IPR044926">
    <property type="entry name" value="RGS_subdomain_2"/>
</dbReference>
<dbReference type="PRINTS" id="PR01301">
    <property type="entry name" value="RGSPROTEIN"/>
</dbReference>
<evidence type="ECO:0000259" key="1">
    <source>
        <dbReference type="PROSITE" id="PS50132"/>
    </source>
</evidence>
<dbReference type="CDD" id="cd00130">
    <property type="entry name" value="PAS"/>
    <property type="match status" value="1"/>
</dbReference>
<accession>A0AAV7Z7B5</accession>
<dbReference type="Gene3D" id="1.10.167.10">
    <property type="entry name" value="Regulator of G-protein Signalling 4, domain 2"/>
    <property type="match status" value="1"/>
</dbReference>
<dbReference type="InterPro" id="IPR016137">
    <property type="entry name" value="RGS"/>
</dbReference>
<dbReference type="SMART" id="SM00315">
    <property type="entry name" value="RGS"/>
    <property type="match status" value="1"/>
</dbReference>
<gene>
    <name evidence="2" type="ORF">M0812_18558</name>
</gene>
<dbReference type="PROSITE" id="PS50132">
    <property type="entry name" value="RGS"/>
    <property type="match status" value="1"/>
</dbReference>
<proteinExistence type="predicted"/>
<comment type="caution">
    <text evidence="2">The sequence shown here is derived from an EMBL/GenBank/DDBJ whole genome shotgun (WGS) entry which is preliminary data.</text>
</comment>
<dbReference type="AlphaFoldDB" id="A0AAV7Z7B5"/>
<dbReference type="SUPFAM" id="SSF48097">
    <property type="entry name" value="Regulator of G-protein signaling, RGS"/>
    <property type="match status" value="1"/>
</dbReference>
<evidence type="ECO:0000313" key="3">
    <source>
        <dbReference type="Proteomes" id="UP001146793"/>
    </source>
</evidence>
<dbReference type="InterPro" id="IPR000014">
    <property type="entry name" value="PAS"/>
</dbReference>
<reference evidence="2" key="1">
    <citation type="submission" date="2022-08" db="EMBL/GenBank/DDBJ databases">
        <title>Novel sulphate-reducing endosymbionts in the free-living metamonad Anaeramoeba.</title>
        <authorList>
            <person name="Jerlstrom-Hultqvist J."/>
            <person name="Cepicka I."/>
            <person name="Gallot-Lavallee L."/>
            <person name="Salas-Leiva D."/>
            <person name="Curtis B.A."/>
            <person name="Zahonova K."/>
            <person name="Pipaliya S."/>
            <person name="Dacks J."/>
            <person name="Roger A.J."/>
        </authorList>
    </citation>
    <scope>NUCLEOTIDE SEQUENCE</scope>
    <source>
        <strain evidence="2">Busselton2</strain>
    </source>
</reference>
<dbReference type="PANTHER" id="PTHR10845:SF192">
    <property type="entry name" value="DOUBLE HIT, ISOFORM B"/>
    <property type="match status" value="1"/>
</dbReference>
<dbReference type="EMBL" id="JANTQA010000036">
    <property type="protein sequence ID" value="KAJ3436500.1"/>
    <property type="molecule type" value="Genomic_DNA"/>
</dbReference>
<name>A0AAV7Z7B5_9EUKA</name>
<dbReference type="Proteomes" id="UP001146793">
    <property type="component" value="Unassembled WGS sequence"/>
</dbReference>
<organism evidence="2 3">
    <name type="scientific">Anaeramoeba flamelloides</name>
    <dbReference type="NCBI Taxonomy" id="1746091"/>
    <lineage>
        <taxon>Eukaryota</taxon>
        <taxon>Metamonada</taxon>
        <taxon>Anaeramoebidae</taxon>
        <taxon>Anaeramoeba</taxon>
    </lineage>
</organism>
<dbReference type="Pfam" id="PF00615">
    <property type="entry name" value="RGS"/>
    <property type="match status" value="1"/>
</dbReference>
<sequence length="543" mass="62843">MGNFKPRIKIKNRKKGSYLKNLSKGSAAIAIVGIDGKFLFANQGCKKYFGFSGLDAEKKTIGDLMPTSQSHVGMNNLVYASHEIKIANQLNKKQKRTFIWFFTPYDQKIQTQLQLTLIEIGGKLAVQVLIKPEKKVPQAKKSISTDSIFQKKNSQGLGTTLGGIQLVNHQIDNTNKKNPKKGELNSILNRIGGSISTDRLNIANTNKEIILNESKRIRMLKKENDDMNTIYFELIRKRNSSLEKLEFLTKKQLNQEISESSSAFIEEKYDEEINEAVRKIQPFQVLINNKSLMNLTTENYFDALIETIELESVSEWQNALVDRILLHTDLLKIKIEFVEQQIKRINLNISFLEVKQRITDFNQNIQQFSKQSSQDLIELGNNLIRSVTNQEESQTEQKSIMDVFKQFDITIDLNLIPFYKLVSKKKYSIFFMNFLKSQYNEENLLFYNQVSIFKQLKKSEELNEKAEEIFNNFIKSGAKMQININGNTRGGIKTRIESNNISSDLFNEAQNQIYLLMLNDPYTRFLDSPYYEELKKTNPTFKW</sequence>
<dbReference type="InterPro" id="IPR036305">
    <property type="entry name" value="RGS_sf"/>
</dbReference>
<protein>
    <submittedName>
        <fullName evidence="2">Regulator of g protein signaling</fullName>
    </submittedName>
</protein>